<keyword evidence="2" id="KW-1185">Reference proteome</keyword>
<dbReference type="RefSeq" id="WP_044247244.1">
    <property type="nucleotide sequence ID" value="NZ_ASRX01000057.1"/>
</dbReference>
<dbReference type="InterPro" id="IPR016123">
    <property type="entry name" value="Mog1/PsbP_a/b/a-sand"/>
</dbReference>
<dbReference type="AlphaFoldDB" id="A0A017T297"/>
<evidence type="ECO:0000313" key="2">
    <source>
        <dbReference type="Proteomes" id="UP000019678"/>
    </source>
</evidence>
<dbReference type="OrthoDB" id="5518046at2"/>
<proteinExistence type="predicted"/>
<accession>A0A017T297</accession>
<reference evidence="1 2" key="1">
    <citation type="submission" date="2013-05" db="EMBL/GenBank/DDBJ databases">
        <title>Genome assembly of Chondromyces apiculatus DSM 436.</title>
        <authorList>
            <person name="Sharma G."/>
            <person name="Khatri I."/>
            <person name="Kaur C."/>
            <person name="Mayilraj S."/>
            <person name="Subramanian S."/>
        </authorList>
    </citation>
    <scope>NUCLEOTIDE SEQUENCE [LARGE SCALE GENOMIC DNA]</scope>
    <source>
        <strain evidence="1 2">DSM 436</strain>
    </source>
</reference>
<name>A0A017T297_9BACT</name>
<gene>
    <name evidence="1" type="ORF">CAP_6696</name>
</gene>
<dbReference type="Gene3D" id="3.40.1000.10">
    <property type="entry name" value="Mog1/PsbP, alpha/beta/alpha sandwich"/>
    <property type="match status" value="1"/>
</dbReference>
<dbReference type="InterPro" id="IPR014894">
    <property type="entry name" value="DcrB/EagT6"/>
</dbReference>
<dbReference type="eggNOG" id="COG5435">
    <property type="taxonomic scope" value="Bacteria"/>
</dbReference>
<organism evidence="1 2">
    <name type="scientific">Chondromyces apiculatus DSM 436</name>
    <dbReference type="NCBI Taxonomy" id="1192034"/>
    <lineage>
        <taxon>Bacteria</taxon>
        <taxon>Pseudomonadati</taxon>
        <taxon>Myxococcota</taxon>
        <taxon>Polyangia</taxon>
        <taxon>Polyangiales</taxon>
        <taxon>Polyangiaceae</taxon>
        <taxon>Chondromyces</taxon>
    </lineage>
</organism>
<protein>
    <recommendedName>
        <fullName evidence="3">DUF1795 domain-containing protein</fullName>
    </recommendedName>
</protein>
<dbReference type="STRING" id="1192034.CAP_6696"/>
<evidence type="ECO:0000313" key="1">
    <source>
        <dbReference type="EMBL" id="EYF02666.1"/>
    </source>
</evidence>
<dbReference type="EMBL" id="ASRX01000057">
    <property type="protein sequence ID" value="EYF02666.1"/>
    <property type="molecule type" value="Genomic_DNA"/>
</dbReference>
<evidence type="ECO:0008006" key="3">
    <source>
        <dbReference type="Google" id="ProtNLM"/>
    </source>
</evidence>
<dbReference type="SUPFAM" id="SSF55724">
    <property type="entry name" value="Mog1p/PsbP-like"/>
    <property type="match status" value="1"/>
</dbReference>
<dbReference type="Pfam" id="PF08786">
    <property type="entry name" value="DcrB"/>
    <property type="match status" value="1"/>
</dbReference>
<comment type="caution">
    <text evidence="1">The sequence shown here is derived from an EMBL/GenBank/DDBJ whole genome shotgun (WGS) entry which is preliminary data.</text>
</comment>
<dbReference type="Proteomes" id="UP000019678">
    <property type="component" value="Unassembled WGS sequence"/>
</dbReference>
<sequence>MALYEADEVSFEVPDGYVDRSMNMFISPSQGPRGQPISVVITRDPRTEETVRDQAIRLLKDVVAALPGGKLLGQRDREVGAQPAREARLQAVQQRVPTYARQTYVGHYGTLLTITVTSPRGAAQQCDAQTERLLGSMRFKKTH</sequence>